<evidence type="ECO:0000313" key="2">
    <source>
        <dbReference type="Proteomes" id="UP000234681"/>
    </source>
</evidence>
<gene>
    <name evidence="1" type="ORF">rCG_58100</name>
</gene>
<proteinExistence type="predicted"/>
<reference evidence="2" key="1">
    <citation type="submission" date="2005-09" db="EMBL/GenBank/DDBJ databases">
        <authorList>
            <person name="Mural R.J."/>
            <person name="Li P.W."/>
            <person name="Adams M.D."/>
            <person name="Amanatides P.G."/>
            <person name="Baden-Tillson H."/>
            <person name="Barnstead M."/>
            <person name="Chin S.H."/>
            <person name="Dew I."/>
            <person name="Evans C.A."/>
            <person name="Ferriera S."/>
            <person name="Flanigan M."/>
            <person name="Fosler C."/>
            <person name="Glodek A."/>
            <person name="Gu Z."/>
            <person name="Holt R.A."/>
            <person name="Jennings D."/>
            <person name="Kraft C.L."/>
            <person name="Lu F."/>
            <person name="Nguyen T."/>
            <person name="Nusskern D.R."/>
            <person name="Pfannkoch C.M."/>
            <person name="Sitter C."/>
            <person name="Sutton G.G."/>
            <person name="Venter J.C."/>
            <person name="Wang Z."/>
            <person name="Woodage T."/>
            <person name="Zheng X.H."/>
            <person name="Zhong F."/>
        </authorList>
    </citation>
    <scope>NUCLEOTIDE SEQUENCE [LARGE SCALE GENOMIC DNA]</scope>
    <source>
        <strain>BN</strain>
        <strain evidence="2">Sprague-Dawley</strain>
    </source>
</reference>
<dbReference type="Proteomes" id="UP000234681">
    <property type="component" value="Chromosome 8"/>
</dbReference>
<dbReference type="AlphaFoldDB" id="A6J4A5"/>
<protein>
    <submittedName>
        <fullName evidence="1">RCG58100</fullName>
    </submittedName>
</protein>
<name>A6J4A5_RAT</name>
<organism evidence="1 2">
    <name type="scientific">Rattus norvegicus</name>
    <name type="common">Rat</name>
    <dbReference type="NCBI Taxonomy" id="10116"/>
    <lineage>
        <taxon>Eukaryota</taxon>
        <taxon>Metazoa</taxon>
        <taxon>Chordata</taxon>
        <taxon>Craniata</taxon>
        <taxon>Vertebrata</taxon>
        <taxon>Euteleostomi</taxon>
        <taxon>Mammalia</taxon>
        <taxon>Eutheria</taxon>
        <taxon>Euarchontoglires</taxon>
        <taxon>Glires</taxon>
        <taxon>Rodentia</taxon>
        <taxon>Myomorpha</taxon>
        <taxon>Muroidea</taxon>
        <taxon>Muridae</taxon>
        <taxon>Murinae</taxon>
        <taxon>Rattus</taxon>
    </lineage>
</organism>
<sequence length="37" mass="4116">MGDKRKTIQLLHRTGWSLAPQPFPLSLCPDPCPIINA</sequence>
<evidence type="ECO:0000313" key="1">
    <source>
        <dbReference type="EMBL" id="EDL95428.1"/>
    </source>
</evidence>
<dbReference type="EMBL" id="CH473975">
    <property type="protein sequence ID" value="EDL95428.1"/>
    <property type="molecule type" value="Genomic_DNA"/>
</dbReference>
<accession>A6J4A5</accession>